<dbReference type="Gene3D" id="1.10.150.50">
    <property type="entry name" value="Transcription Factor, Ets-1"/>
    <property type="match status" value="1"/>
</dbReference>
<feature type="non-terminal residue" evidence="1">
    <location>
        <position position="1"/>
    </location>
</feature>
<name>A0A9N9NZE9_9GLOM</name>
<dbReference type="InterPro" id="IPR013761">
    <property type="entry name" value="SAM/pointed_sf"/>
</dbReference>
<evidence type="ECO:0000313" key="1">
    <source>
        <dbReference type="EMBL" id="CAG8775173.1"/>
    </source>
</evidence>
<keyword evidence="2" id="KW-1185">Reference proteome</keyword>
<reference evidence="1" key="1">
    <citation type="submission" date="2021-06" db="EMBL/GenBank/DDBJ databases">
        <authorList>
            <person name="Kallberg Y."/>
            <person name="Tangrot J."/>
            <person name="Rosling A."/>
        </authorList>
    </citation>
    <scope>NUCLEOTIDE SEQUENCE</scope>
    <source>
        <strain evidence="1">FL130A</strain>
    </source>
</reference>
<feature type="non-terminal residue" evidence="1">
    <location>
        <position position="62"/>
    </location>
</feature>
<accession>A0A9N9NZE9</accession>
<dbReference type="SUPFAM" id="SSF47769">
    <property type="entry name" value="SAM/Pointed domain"/>
    <property type="match status" value="1"/>
</dbReference>
<organism evidence="1 2">
    <name type="scientific">Ambispora leptoticha</name>
    <dbReference type="NCBI Taxonomy" id="144679"/>
    <lineage>
        <taxon>Eukaryota</taxon>
        <taxon>Fungi</taxon>
        <taxon>Fungi incertae sedis</taxon>
        <taxon>Mucoromycota</taxon>
        <taxon>Glomeromycotina</taxon>
        <taxon>Glomeromycetes</taxon>
        <taxon>Archaeosporales</taxon>
        <taxon>Ambisporaceae</taxon>
        <taxon>Ambispora</taxon>
    </lineage>
</organism>
<comment type="caution">
    <text evidence="1">The sequence shown here is derived from an EMBL/GenBank/DDBJ whole genome shotgun (WGS) entry which is preliminary data.</text>
</comment>
<gene>
    <name evidence="1" type="ORF">ALEPTO_LOCUS14358</name>
</gene>
<dbReference type="OrthoDB" id="2425468at2759"/>
<dbReference type="Proteomes" id="UP000789508">
    <property type="component" value="Unassembled WGS sequence"/>
</dbReference>
<proteinExistence type="predicted"/>
<dbReference type="EMBL" id="CAJVPS010055177">
    <property type="protein sequence ID" value="CAG8775173.1"/>
    <property type="molecule type" value="Genomic_DNA"/>
</dbReference>
<dbReference type="AlphaFoldDB" id="A0A9N9NZE9"/>
<protein>
    <submittedName>
        <fullName evidence="1">6826_t:CDS:1</fullName>
    </submittedName>
</protein>
<sequence>PLPTVNEVKGWTKTEQLIKFLRTQNLGLEDKHFNILREQEVNGKSFLRLNVNELMQDEQKLQ</sequence>
<evidence type="ECO:0000313" key="2">
    <source>
        <dbReference type="Proteomes" id="UP000789508"/>
    </source>
</evidence>